<dbReference type="EMBL" id="MGHA01000012">
    <property type="protein sequence ID" value="OGM61030.1"/>
    <property type="molecule type" value="Genomic_DNA"/>
</dbReference>
<evidence type="ECO:0000313" key="3">
    <source>
        <dbReference type="Proteomes" id="UP000177501"/>
    </source>
</evidence>
<sequence length="190" mass="21451">MENNGSPKRSFWRLYVFVILLGLGILYLSLRIIPSSTDSIKYEGRVVSLNLSTGSSVEFNFWGVDGKLQLGSRENSGDSTFDPDFGVMCNGSYYDGEKIEDPVDWPQGYDGEVYHFREITLPYGVCIAQKSGVVIRFIHPGPNDKVTVIYEMSPRGAKIIYGLSYALAVLAIVIIVISTYWIWEDTRRRK</sequence>
<gene>
    <name evidence="2" type="ORF">A2955_01660</name>
</gene>
<keyword evidence="1" id="KW-1133">Transmembrane helix</keyword>
<organism evidence="2 3">
    <name type="scientific">Candidatus Woesebacteria bacterium RIFCSPLOWO2_01_FULL_37_19</name>
    <dbReference type="NCBI Taxonomy" id="1802514"/>
    <lineage>
        <taxon>Bacteria</taxon>
        <taxon>Candidatus Woeseibacteriota</taxon>
    </lineage>
</organism>
<keyword evidence="1" id="KW-0472">Membrane</keyword>
<comment type="caution">
    <text evidence="2">The sequence shown here is derived from an EMBL/GenBank/DDBJ whole genome shotgun (WGS) entry which is preliminary data.</text>
</comment>
<feature type="transmembrane region" description="Helical" evidence="1">
    <location>
        <begin position="159"/>
        <end position="183"/>
    </location>
</feature>
<feature type="transmembrane region" description="Helical" evidence="1">
    <location>
        <begin position="12"/>
        <end position="33"/>
    </location>
</feature>
<dbReference type="AlphaFoldDB" id="A0A1F8BAR8"/>
<dbReference type="Proteomes" id="UP000177501">
    <property type="component" value="Unassembled WGS sequence"/>
</dbReference>
<evidence type="ECO:0000313" key="2">
    <source>
        <dbReference type="EMBL" id="OGM61030.1"/>
    </source>
</evidence>
<reference evidence="2 3" key="1">
    <citation type="journal article" date="2016" name="Nat. Commun.">
        <title>Thousands of microbial genomes shed light on interconnected biogeochemical processes in an aquifer system.</title>
        <authorList>
            <person name="Anantharaman K."/>
            <person name="Brown C.T."/>
            <person name="Hug L.A."/>
            <person name="Sharon I."/>
            <person name="Castelle C.J."/>
            <person name="Probst A.J."/>
            <person name="Thomas B.C."/>
            <person name="Singh A."/>
            <person name="Wilkins M.J."/>
            <person name="Karaoz U."/>
            <person name="Brodie E.L."/>
            <person name="Williams K.H."/>
            <person name="Hubbard S.S."/>
            <person name="Banfield J.F."/>
        </authorList>
    </citation>
    <scope>NUCLEOTIDE SEQUENCE [LARGE SCALE GENOMIC DNA]</scope>
</reference>
<name>A0A1F8BAR8_9BACT</name>
<evidence type="ECO:0000256" key="1">
    <source>
        <dbReference type="SAM" id="Phobius"/>
    </source>
</evidence>
<proteinExistence type="predicted"/>
<protein>
    <submittedName>
        <fullName evidence="2">Uncharacterized protein</fullName>
    </submittedName>
</protein>
<keyword evidence="1" id="KW-0812">Transmembrane</keyword>
<accession>A0A1F8BAR8</accession>